<comment type="subunit">
    <text evidence="4">Homotrimer.</text>
</comment>
<dbReference type="AlphaFoldDB" id="A0A3M0IAS4"/>
<keyword evidence="14" id="KW-1185">Reference proteome</keyword>
<accession>A0A3M0IAS4</accession>
<dbReference type="CDD" id="cd16841">
    <property type="entry name" value="RraA_family"/>
    <property type="match status" value="1"/>
</dbReference>
<evidence type="ECO:0000313" key="13">
    <source>
        <dbReference type="EMBL" id="RMB85502.1"/>
    </source>
</evidence>
<feature type="binding site" evidence="12">
    <location>
        <position position="130"/>
    </location>
    <ligand>
        <name>Mg(2+)</name>
        <dbReference type="ChEBI" id="CHEBI:18420"/>
    </ligand>
</feature>
<evidence type="ECO:0000256" key="12">
    <source>
        <dbReference type="PIRSR" id="PIRSR605493-1"/>
    </source>
</evidence>
<comment type="catalytic activity">
    <reaction evidence="1">
        <text>4-hydroxy-4-methyl-2-oxoglutarate = 2 pyruvate</text>
        <dbReference type="Rhea" id="RHEA:22748"/>
        <dbReference type="ChEBI" id="CHEBI:15361"/>
        <dbReference type="ChEBI" id="CHEBI:58276"/>
        <dbReference type="EC" id="4.1.3.17"/>
    </reaction>
</comment>
<keyword evidence="12" id="KW-0460">Magnesium</keyword>
<feature type="binding site" evidence="12">
    <location>
        <position position="129"/>
    </location>
    <ligand>
        <name>substrate</name>
    </ligand>
</feature>
<keyword evidence="12" id="KW-0479">Metal-binding</keyword>
<feature type="binding site" evidence="12">
    <location>
        <begin position="107"/>
        <end position="110"/>
    </location>
    <ligand>
        <name>substrate</name>
    </ligand>
</feature>
<dbReference type="EC" id="4.1.3.17" evidence="5"/>
<evidence type="ECO:0000256" key="2">
    <source>
        <dbReference type="ARBA" id="ARBA00001968"/>
    </source>
</evidence>
<comment type="cofactor">
    <cofactor evidence="12">
        <name>Mg(2+)</name>
        <dbReference type="ChEBI" id="CHEBI:18420"/>
    </cofactor>
</comment>
<evidence type="ECO:0000256" key="6">
    <source>
        <dbReference type="ARBA" id="ARBA00012947"/>
    </source>
</evidence>
<organism evidence="13 14">
    <name type="scientific">Streptomyces shenzhenensis</name>
    <dbReference type="NCBI Taxonomy" id="943815"/>
    <lineage>
        <taxon>Bacteria</taxon>
        <taxon>Bacillati</taxon>
        <taxon>Actinomycetota</taxon>
        <taxon>Actinomycetes</taxon>
        <taxon>Kitasatosporales</taxon>
        <taxon>Streptomycetaceae</taxon>
        <taxon>Streptomyces</taxon>
    </lineage>
</organism>
<dbReference type="EC" id="4.1.1.112" evidence="6"/>
<dbReference type="GO" id="GO:0008948">
    <property type="term" value="F:oxaloacetate decarboxylase activity"/>
    <property type="evidence" value="ECO:0007669"/>
    <property type="project" value="UniProtKB-EC"/>
</dbReference>
<dbReference type="Pfam" id="PF03737">
    <property type="entry name" value="RraA-like"/>
    <property type="match status" value="1"/>
</dbReference>
<dbReference type="PANTHER" id="PTHR33254:SF16">
    <property type="entry name" value="BLR3842 PROTEIN"/>
    <property type="match status" value="1"/>
</dbReference>
<evidence type="ECO:0000256" key="1">
    <source>
        <dbReference type="ARBA" id="ARBA00001342"/>
    </source>
</evidence>
<dbReference type="GO" id="GO:0046872">
    <property type="term" value="F:metal ion binding"/>
    <property type="evidence" value="ECO:0007669"/>
    <property type="project" value="UniProtKB-KW"/>
</dbReference>
<evidence type="ECO:0000313" key="14">
    <source>
        <dbReference type="Proteomes" id="UP000270471"/>
    </source>
</evidence>
<gene>
    <name evidence="13" type="ORF">CTZ28_11915</name>
</gene>
<dbReference type="GO" id="GO:0047443">
    <property type="term" value="F:4-hydroxy-4-methyl-2-oxoglutarate aldolase activity"/>
    <property type="evidence" value="ECO:0007669"/>
    <property type="project" value="UniProtKB-EC"/>
</dbReference>
<comment type="caution">
    <text evidence="13">The sequence shown here is derived from an EMBL/GenBank/DDBJ whole genome shotgun (WGS) entry which is preliminary data.</text>
</comment>
<evidence type="ECO:0000256" key="3">
    <source>
        <dbReference type="ARBA" id="ARBA00008621"/>
    </source>
</evidence>
<name>A0A3M0IAS4_9ACTN</name>
<comment type="similarity">
    <text evidence="3">Belongs to the class II aldolase/RraA-like family.</text>
</comment>
<dbReference type="InterPro" id="IPR036704">
    <property type="entry name" value="RraA/RraA-like_sf"/>
</dbReference>
<dbReference type="InterPro" id="IPR005493">
    <property type="entry name" value="RraA/RraA-like"/>
</dbReference>
<comment type="function">
    <text evidence="8">Catalyzes the aldol cleavage of 4-hydroxy-4-methyl-2-oxoglutarate (HMG) into 2 molecules of pyruvate. Also contains a secondary oxaloacetate (OAA) decarboxylase activity due to the common pyruvate enolate transition state formed following C-C bond cleavage in the retro-aldol and decarboxylation reactions.</text>
</comment>
<evidence type="ECO:0000256" key="5">
    <source>
        <dbReference type="ARBA" id="ARBA00012213"/>
    </source>
</evidence>
<comment type="cofactor">
    <cofactor evidence="2">
        <name>a divalent metal cation</name>
        <dbReference type="ChEBI" id="CHEBI:60240"/>
    </cofactor>
</comment>
<reference evidence="13 14" key="1">
    <citation type="submission" date="2017-11" db="EMBL/GenBank/DDBJ databases">
        <title>Draft genome of actinobacteria isolated from guarana (Paullinia cupana (Mart.) Ducke.</title>
        <authorList>
            <person name="Siqueira K.A."/>
            <person name="Liotti R.G."/>
            <person name="Mendes T.A.O."/>
            <person name="Soares M.A."/>
        </authorList>
    </citation>
    <scope>NUCLEOTIDE SEQUENCE [LARGE SCALE GENOMIC DNA]</scope>
    <source>
        <strain evidence="13 14">193</strain>
    </source>
</reference>
<evidence type="ECO:0000256" key="4">
    <source>
        <dbReference type="ARBA" id="ARBA00011233"/>
    </source>
</evidence>
<dbReference type="PANTHER" id="PTHR33254">
    <property type="entry name" value="4-HYDROXY-4-METHYL-2-OXOGLUTARATE ALDOLASE 3-RELATED"/>
    <property type="match status" value="1"/>
</dbReference>
<dbReference type="NCBIfam" id="NF006093">
    <property type="entry name" value="PRK08245.1"/>
    <property type="match status" value="1"/>
</dbReference>
<evidence type="ECO:0000256" key="11">
    <source>
        <dbReference type="ARBA" id="ARBA00047973"/>
    </source>
</evidence>
<protein>
    <recommendedName>
        <fullName evidence="7">Putative 4-hydroxy-4-methyl-2-oxoglutarate aldolase</fullName>
        <ecNumber evidence="6">4.1.1.112</ecNumber>
        <ecNumber evidence="5">4.1.3.17</ecNumber>
    </recommendedName>
    <alternativeName>
        <fullName evidence="10">Oxaloacetate decarboxylase</fullName>
    </alternativeName>
    <alternativeName>
        <fullName evidence="9">RraA-like protein</fullName>
    </alternativeName>
</protein>
<proteinExistence type="inferred from homology"/>
<evidence type="ECO:0000256" key="9">
    <source>
        <dbReference type="ARBA" id="ARBA00030169"/>
    </source>
</evidence>
<evidence type="ECO:0000256" key="8">
    <source>
        <dbReference type="ARBA" id="ARBA00025046"/>
    </source>
</evidence>
<evidence type="ECO:0000256" key="10">
    <source>
        <dbReference type="ARBA" id="ARBA00032305"/>
    </source>
</evidence>
<sequence>MSEWKPVTDAVTELLGSVSTATVASQLLARGLRDQFVAGVGPVAPGRRMVGAAWTARTIPSREDLDGLWPGSRPVPGLSLFDVIESTPAGAVLVIDGRGENRTATGGDILVERLRVRGARGLVTDAGIRDGAAVSAVALPCYSAGTTANVSRAFLRIIEQDVPVGCGSVAVFPGDVLVGDDDGVIVIPRAMADEVARDAAEQEQLEEFIGEKVRAGAPLHGVYPPSAEVRAEYRAARR</sequence>
<dbReference type="Proteomes" id="UP000270471">
    <property type="component" value="Unassembled WGS sequence"/>
</dbReference>
<comment type="catalytic activity">
    <reaction evidence="11">
        <text>oxaloacetate + H(+) = pyruvate + CO2</text>
        <dbReference type="Rhea" id="RHEA:15641"/>
        <dbReference type="ChEBI" id="CHEBI:15361"/>
        <dbReference type="ChEBI" id="CHEBI:15378"/>
        <dbReference type="ChEBI" id="CHEBI:16452"/>
        <dbReference type="ChEBI" id="CHEBI:16526"/>
        <dbReference type="EC" id="4.1.1.112"/>
    </reaction>
</comment>
<dbReference type="EMBL" id="PENI01000006">
    <property type="protein sequence ID" value="RMB85502.1"/>
    <property type="molecule type" value="Genomic_DNA"/>
</dbReference>
<dbReference type="SUPFAM" id="SSF89562">
    <property type="entry name" value="RraA-like"/>
    <property type="match status" value="1"/>
</dbReference>
<dbReference type="RefSeq" id="WP_121889321.1">
    <property type="nucleotide sequence ID" value="NZ_PENI01000006.1"/>
</dbReference>
<dbReference type="Gene3D" id="3.50.30.40">
    <property type="entry name" value="Ribonuclease E inhibitor RraA/RraA-like"/>
    <property type="match status" value="1"/>
</dbReference>
<evidence type="ECO:0000256" key="7">
    <source>
        <dbReference type="ARBA" id="ARBA00016549"/>
    </source>
</evidence>
<dbReference type="OrthoDB" id="9805307at2"/>